<keyword evidence="2 4" id="KW-0378">Hydrolase</keyword>
<keyword evidence="4" id="KW-0963">Cytoplasm</keyword>
<dbReference type="PANTHER" id="PTHR43213:SF5">
    <property type="entry name" value="BIFUNCTIONAL DTTP_UTP PYROPHOSPHATASE_METHYLTRANSFERASE PROTEIN-RELATED"/>
    <property type="match status" value="1"/>
</dbReference>
<name>A0A1Y5T3A2_9RHOB</name>
<accession>A0A1Y5T3A2</accession>
<dbReference type="Proteomes" id="UP000193870">
    <property type="component" value="Unassembled WGS sequence"/>
</dbReference>
<feature type="active site" description="Proton acceptor" evidence="4">
    <location>
        <position position="74"/>
    </location>
</feature>
<dbReference type="EC" id="3.6.1.9" evidence="4"/>
<dbReference type="CDD" id="cd00555">
    <property type="entry name" value="Maf"/>
    <property type="match status" value="1"/>
</dbReference>
<dbReference type="GO" id="GO:0009117">
    <property type="term" value="P:nucleotide metabolic process"/>
    <property type="evidence" value="ECO:0007669"/>
    <property type="project" value="UniProtKB-KW"/>
</dbReference>
<dbReference type="EMBL" id="FWFV01000006">
    <property type="protein sequence ID" value="SLN51343.1"/>
    <property type="molecule type" value="Genomic_DNA"/>
</dbReference>
<dbReference type="OrthoDB" id="9813962at2"/>
<protein>
    <recommendedName>
        <fullName evidence="4">Nucleoside triphosphate pyrophosphatase</fullName>
        <ecNumber evidence="4">3.6.1.9</ecNumber>
    </recommendedName>
    <alternativeName>
        <fullName evidence="4">Nucleotide pyrophosphatase</fullName>
        <shortName evidence="4">Nucleotide PPase</shortName>
    </alternativeName>
</protein>
<evidence type="ECO:0000256" key="2">
    <source>
        <dbReference type="ARBA" id="ARBA00022801"/>
    </source>
</evidence>
<organism evidence="5 6">
    <name type="scientific">Palleronia marisminoris</name>
    <dbReference type="NCBI Taxonomy" id="315423"/>
    <lineage>
        <taxon>Bacteria</taxon>
        <taxon>Pseudomonadati</taxon>
        <taxon>Pseudomonadota</taxon>
        <taxon>Alphaproteobacteria</taxon>
        <taxon>Rhodobacterales</taxon>
        <taxon>Roseobacteraceae</taxon>
        <taxon>Palleronia</taxon>
    </lineage>
</organism>
<dbReference type="AlphaFoldDB" id="A0A1Y5T3A2"/>
<dbReference type="Pfam" id="PF02545">
    <property type="entry name" value="Maf"/>
    <property type="match status" value="1"/>
</dbReference>
<sequence>MALVLASRSDTRRALFAAACVPIETVDARVDEASIRDAMIAEGCSPRDISDALAEAKARKVSAKRPGDIVLGCDQVLDFDGMVLAKPADPEDAMAQLAALSGRRHMLHSAMVAYEDGEPIWRHVGTARLTMRQLSPGYIGDYVARNWDEIRHSVVGYQVEAEGMRLFAAIDGDFFTVQGLPMLPLLSWLTLRGIVPT</sequence>
<dbReference type="RefSeq" id="WP_085854305.1">
    <property type="nucleotide sequence ID" value="NZ_FOPF01000006.1"/>
</dbReference>
<dbReference type="SUPFAM" id="SSF52972">
    <property type="entry name" value="ITPase-like"/>
    <property type="match status" value="1"/>
</dbReference>
<dbReference type="InterPro" id="IPR003697">
    <property type="entry name" value="Maf-like"/>
</dbReference>
<dbReference type="InterPro" id="IPR029001">
    <property type="entry name" value="ITPase-like_fam"/>
</dbReference>
<dbReference type="HAMAP" id="MF_00528">
    <property type="entry name" value="Maf"/>
    <property type="match status" value="1"/>
</dbReference>
<dbReference type="PANTHER" id="PTHR43213">
    <property type="entry name" value="BIFUNCTIONAL DTTP/UTP PYROPHOSPHATASE/METHYLTRANSFERASE PROTEIN-RELATED"/>
    <property type="match status" value="1"/>
</dbReference>
<keyword evidence="6" id="KW-1185">Reference proteome</keyword>
<keyword evidence="3 4" id="KW-0546">Nucleotide metabolism</keyword>
<dbReference type="GO" id="GO:0005737">
    <property type="term" value="C:cytoplasm"/>
    <property type="evidence" value="ECO:0007669"/>
    <property type="project" value="UniProtKB-SubCell"/>
</dbReference>
<proteinExistence type="inferred from homology"/>
<comment type="catalytic activity">
    <reaction evidence="4">
        <text>a ribonucleoside 5'-triphosphate + H2O = a ribonucleoside 5'-phosphate + diphosphate + H(+)</text>
        <dbReference type="Rhea" id="RHEA:23996"/>
        <dbReference type="ChEBI" id="CHEBI:15377"/>
        <dbReference type="ChEBI" id="CHEBI:15378"/>
        <dbReference type="ChEBI" id="CHEBI:33019"/>
        <dbReference type="ChEBI" id="CHEBI:58043"/>
        <dbReference type="ChEBI" id="CHEBI:61557"/>
        <dbReference type="EC" id="3.6.1.9"/>
    </reaction>
</comment>
<comment type="cofactor">
    <cofactor evidence="1 4">
        <name>a divalent metal cation</name>
        <dbReference type="ChEBI" id="CHEBI:60240"/>
    </cofactor>
</comment>
<evidence type="ECO:0000256" key="4">
    <source>
        <dbReference type="HAMAP-Rule" id="MF_00528"/>
    </source>
</evidence>
<comment type="similarity">
    <text evidence="4">Belongs to the Maf family.</text>
</comment>
<gene>
    <name evidence="5" type="primary">yceF</name>
    <name evidence="5" type="ORF">PAM7066_02337</name>
</gene>
<evidence type="ECO:0000256" key="1">
    <source>
        <dbReference type="ARBA" id="ARBA00001968"/>
    </source>
</evidence>
<dbReference type="STRING" id="315423.SAMN04488020_106104"/>
<evidence type="ECO:0000313" key="5">
    <source>
        <dbReference type="EMBL" id="SLN51343.1"/>
    </source>
</evidence>
<dbReference type="Gene3D" id="3.90.950.10">
    <property type="match status" value="1"/>
</dbReference>
<comment type="subcellular location">
    <subcellularLocation>
        <location evidence="4">Cytoplasm</location>
    </subcellularLocation>
</comment>
<comment type="function">
    <text evidence="4">Nucleoside triphosphate pyrophosphatase. May have a dual role in cell division arrest and in preventing the incorporation of modified nucleotides into cellular nucleic acids.</text>
</comment>
<dbReference type="GO" id="GO:0047429">
    <property type="term" value="F:nucleoside triphosphate diphosphatase activity"/>
    <property type="evidence" value="ECO:0007669"/>
    <property type="project" value="UniProtKB-EC"/>
</dbReference>
<reference evidence="5 6" key="1">
    <citation type="submission" date="2017-03" db="EMBL/GenBank/DDBJ databases">
        <authorList>
            <person name="Afonso C.L."/>
            <person name="Miller P.J."/>
            <person name="Scott M.A."/>
            <person name="Spackman E."/>
            <person name="Goraichik I."/>
            <person name="Dimitrov K.M."/>
            <person name="Suarez D.L."/>
            <person name="Swayne D.E."/>
        </authorList>
    </citation>
    <scope>NUCLEOTIDE SEQUENCE [LARGE SCALE GENOMIC DNA]</scope>
    <source>
        <strain evidence="5 6">CECT 7066</strain>
    </source>
</reference>
<comment type="caution">
    <text evidence="4">Lacks conserved residue(s) required for the propagation of feature annotation.</text>
</comment>
<dbReference type="PIRSF" id="PIRSF006305">
    <property type="entry name" value="Maf"/>
    <property type="match status" value="1"/>
</dbReference>
<evidence type="ECO:0000256" key="3">
    <source>
        <dbReference type="ARBA" id="ARBA00023080"/>
    </source>
</evidence>
<comment type="catalytic activity">
    <reaction evidence="4">
        <text>a 2'-deoxyribonucleoside 5'-triphosphate + H2O = a 2'-deoxyribonucleoside 5'-phosphate + diphosphate + H(+)</text>
        <dbReference type="Rhea" id="RHEA:44644"/>
        <dbReference type="ChEBI" id="CHEBI:15377"/>
        <dbReference type="ChEBI" id="CHEBI:15378"/>
        <dbReference type="ChEBI" id="CHEBI:33019"/>
        <dbReference type="ChEBI" id="CHEBI:61560"/>
        <dbReference type="ChEBI" id="CHEBI:65317"/>
        <dbReference type="EC" id="3.6.1.9"/>
    </reaction>
</comment>
<evidence type="ECO:0000313" key="6">
    <source>
        <dbReference type="Proteomes" id="UP000193870"/>
    </source>
</evidence>